<comment type="caution">
    <text evidence="9">The sequence shown here is derived from an EMBL/GenBank/DDBJ whole genome shotgun (WGS) entry which is preliminary data.</text>
</comment>
<dbReference type="InterPro" id="IPR035906">
    <property type="entry name" value="MetI-like_sf"/>
</dbReference>
<evidence type="ECO:0000256" key="1">
    <source>
        <dbReference type="ARBA" id="ARBA00004651"/>
    </source>
</evidence>
<feature type="transmembrane region" description="Helical" evidence="7">
    <location>
        <begin position="182"/>
        <end position="202"/>
    </location>
</feature>
<dbReference type="CDD" id="cd06261">
    <property type="entry name" value="TM_PBP2"/>
    <property type="match status" value="1"/>
</dbReference>
<evidence type="ECO:0000259" key="8">
    <source>
        <dbReference type="PROSITE" id="PS50928"/>
    </source>
</evidence>
<dbReference type="InterPro" id="IPR000515">
    <property type="entry name" value="MetI-like"/>
</dbReference>
<feature type="domain" description="ABC transmembrane type-1" evidence="8">
    <location>
        <begin position="99"/>
        <end position="304"/>
    </location>
</feature>
<dbReference type="Proteomes" id="UP001589890">
    <property type="component" value="Unassembled WGS sequence"/>
</dbReference>
<dbReference type="PANTHER" id="PTHR43163">
    <property type="entry name" value="DIPEPTIDE TRANSPORT SYSTEM PERMEASE PROTEIN DPPB-RELATED"/>
    <property type="match status" value="1"/>
</dbReference>
<dbReference type="Pfam" id="PF00528">
    <property type="entry name" value="BPD_transp_1"/>
    <property type="match status" value="1"/>
</dbReference>
<name>A0ABV6QHR9_9ACTN</name>
<sequence>MLRYLAVRLSSMLVVLFAVSIGLFALVLAAPGDPATTMLSPEELGNSQEYIEQRRHELGLDRPVPLQYVAWAGRVVQGDLGTSFVNQNRPVAQLLLERLGPTLELMLTAMTLSVILALVLGVTAAARKNKPADYLISTSTMLVMSVPAFFLGMLAIYVFAFRLRWLPSSGMASPSDGGLIDLLKHLVLPAGILAIHGCASLIRYVRTGLLEELNADYVRTAVAKGASPMRARMHALRNSLLPLITLLMMNVPELLGGAVILETLFSWPGMGQLTLAAIGNQDIPLIVGFGLIVTILVLFSNLLADLLYRLADPRVRLR</sequence>
<comment type="subcellular location">
    <subcellularLocation>
        <location evidence="1 7">Cell membrane</location>
        <topology evidence="1 7">Multi-pass membrane protein</topology>
    </subcellularLocation>
</comment>
<feature type="transmembrane region" description="Helical" evidence="7">
    <location>
        <begin position="138"/>
        <end position="162"/>
    </location>
</feature>
<keyword evidence="10" id="KW-1185">Reference proteome</keyword>
<evidence type="ECO:0000256" key="2">
    <source>
        <dbReference type="ARBA" id="ARBA00022448"/>
    </source>
</evidence>
<feature type="transmembrane region" description="Helical" evidence="7">
    <location>
        <begin position="240"/>
        <end position="265"/>
    </location>
</feature>
<reference evidence="9 10" key="1">
    <citation type="submission" date="2024-09" db="EMBL/GenBank/DDBJ databases">
        <authorList>
            <person name="Sun Q."/>
            <person name="Mori K."/>
        </authorList>
    </citation>
    <scope>NUCLEOTIDE SEQUENCE [LARGE SCALE GENOMIC DNA]</scope>
    <source>
        <strain evidence="9 10">CGMCC 1.15906</strain>
    </source>
</reference>
<evidence type="ECO:0000256" key="7">
    <source>
        <dbReference type="RuleBase" id="RU363032"/>
    </source>
</evidence>
<evidence type="ECO:0000313" key="9">
    <source>
        <dbReference type="EMBL" id="MFC0624174.1"/>
    </source>
</evidence>
<protein>
    <submittedName>
        <fullName evidence="9">ABC transporter permease</fullName>
    </submittedName>
</protein>
<feature type="transmembrane region" description="Helical" evidence="7">
    <location>
        <begin position="105"/>
        <end position="126"/>
    </location>
</feature>
<accession>A0ABV6QHR9</accession>
<keyword evidence="3" id="KW-1003">Cell membrane</keyword>
<organism evidence="9 10">
    <name type="scientific">Kribbella deserti</name>
    <dbReference type="NCBI Taxonomy" id="1926257"/>
    <lineage>
        <taxon>Bacteria</taxon>
        <taxon>Bacillati</taxon>
        <taxon>Actinomycetota</taxon>
        <taxon>Actinomycetes</taxon>
        <taxon>Propionibacteriales</taxon>
        <taxon>Kribbellaceae</taxon>
        <taxon>Kribbella</taxon>
    </lineage>
</organism>
<dbReference type="InterPro" id="IPR045621">
    <property type="entry name" value="BPD_transp_1_N"/>
</dbReference>
<feature type="transmembrane region" description="Helical" evidence="7">
    <location>
        <begin position="285"/>
        <end position="308"/>
    </location>
</feature>
<comment type="similarity">
    <text evidence="7">Belongs to the binding-protein-dependent transport system permease family.</text>
</comment>
<keyword evidence="6 7" id="KW-0472">Membrane</keyword>
<dbReference type="Gene3D" id="1.10.3720.10">
    <property type="entry name" value="MetI-like"/>
    <property type="match status" value="1"/>
</dbReference>
<proteinExistence type="inferred from homology"/>
<dbReference type="PROSITE" id="PS50928">
    <property type="entry name" value="ABC_TM1"/>
    <property type="match status" value="1"/>
</dbReference>
<evidence type="ECO:0000313" key="10">
    <source>
        <dbReference type="Proteomes" id="UP001589890"/>
    </source>
</evidence>
<evidence type="ECO:0000256" key="6">
    <source>
        <dbReference type="ARBA" id="ARBA00023136"/>
    </source>
</evidence>
<gene>
    <name evidence="9" type="ORF">ACFFGN_08875</name>
</gene>
<keyword evidence="4 7" id="KW-0812">Transmembrane</keyword>
<dbReference type="SUPFAM" id="SSF161098">
    <property type="entry name" value="MetI-like"/>
    <property type="match status" value="1"/>
</dbReference>
<evidence type="ECO:0000256" key="3">
    <source>
        <dbReference type="ARBA" id="ARBA00022475"/>
    </source>
</evidence>
<evidence type="ECO:0000256" key="4">
    <source>
        <dbReference type="ARBA" id="ARBA00022692"/>
    </source>
</evidence>
<evidence type="ECO:0000256" key="5">
    <source>
        <dbReference type="ARBA" id="ARBA00022989"/>
    </source>
</evidence>
<dbReference type="PANTHER" id="PTHR43163:SF6">
    <property type="entry name" value="DIPEPTIDE TRANSPORT SYSTEM PERMEASE PROTEIN DPPB-RELATED"/>
    <property type="match status" value="1"/>
</dbReference>
<dbReference type="EMBL" id="JBHLTC010000010">
    <property type="protein sequence ID" value="MFC0624174.1"/>
    <property type="molecule type" value="Genomic_DNA"/>
</dbReference>
<keyword evidence="5 7" id="KW-1133">Transmembrane helix</keyword>
<dbReference type="RefSeq" id="WP_380045096.1">
    <property type="nucleotide sequence ID" value="NZ_JBHLTC010000010.1"/>
</dbReference>
<keyword evidence="2 7" id="KW-0813">Transport</keyword>
<dbReference type="Pfam" id="PF19300">
    <property type="entry name" value="BPD_transp_1_N"/>
    <property type="match status" value="1"/>
</dbReference>